<dbReference type="RefSeq" id="WP_146386926.1">
    <property type="nucleotide sequence ID" value="NZ_VFIO01000009.1"/>
</dbReference>
<dbReference type="EMBL" id="VFIO01000009">
    <property type="protein sequence ID" value="TWR87068.1"/>
    <property type="molecule type" value="Genomic_DNA"/>
</dbReference>
<dbReference type="Proteomes" id="UP000318428">
    <property type="component" value="Unassembled WGS sequence"/>
</dbReference>
<proteinExistence type="predicted"/>
<gene>
    <name evidence="2" type="ORF">FJD38_19185</name>
</gene>
<organism evidence="2 3">
    <name type="scientific">Pseudomonas saxonica</name>
    <dbReference type="NCBI Taxonomy" id="2600598"/>
    <lineage>
        <taxon>Bacteria</taxon>
        <taxon>Pseudomonadati</taxon>
        <taxon>Pseudomonadota</taxon>
        <taxon>Gammaproteobacteria</taxon>
        <taxon>Pseudomonadales</taxon>
        <taxon>Pseudomonadaceae</taxon>
        <taxon>Pseudomonas</taxon>
    </lineage>
</organism>
<keyword evidence="1" id="KW-0732">Signal</keyword>
<feature type="signal peptide" evidence="1">
    <location>
        <begin position="1"/>
        <end position="30"/>
    </location>
</feature>
<feature type="chain" id="PRO_5046642753" evidence="1">
    <location>
        <begin position="31"/>
        <end position="211"/>
    </location>
</feature>
<evidence type="ECO:0000313" key="2">
    <source>
        <dbReference type="EMBL" id="TWR87068.1"/>
    </source>
</evidence>
<evidence type="ECO:0000256" key="1">
    <source>
        <dbReference type="SAM" id="SignalP"/>
    </source>
</evidence>
<reference evidence="2 3" key="1">
    <citation type="submission" date="2019-06" db="EMBL/GenBank/DDBJ databases">
        <title>Pseudomonas bimorpha sp. nov. isolated from bovine raw milk and skim milk concentrate.</title>
        <authorList>
            <person name="Hofmann K."/>
            <person name="Huptas C."/>
            <person name="Doll E."/>
            <person name="Scherer S."/>
            <person name="Wenning M."/>
        </authorList>
    </citation>
    <scope>NUCLEOTIDE SEQUENCE [LARGE SCALE GENOMIC DNA]</scope>
    <source>
        <strain evidence="2 3">DSM 108989</strain>
    </source>
</reference>
<name>A0ABY3GE27_9PSED</name>
<sequence length="211" mass="24552">MKWKIYDCLSKKRWLFFVLLVLCSTAIVHFTTQVLSDDPEITLSLGEPWEDMRQRSSAAISPALPGRVWFGMPKSDARLRFIDPQYGFETPLARFLTIGYKNECVTDVRMSPQIEPLLLDDALKVVLDLQDQWLQQGWFVSSPRNDPPITDTPQGRNKIRGLLGSRTFWQASDKYQVMLDIGRFKDKRYPDQERFLITLELAKPWIPIKTK</sequence>
<keyword evidence="3" id="KW-1185">Reference proteome</keyword>
<accession>A0ABY3GE27</accession>
<evidence type="ECO:0000313" key="3">
    <source>
        <dbReference type="Proteomes" id="UP000318428"/>
    </source>
</evidence>
<comment type="caution">
    <text evidence="2">The sequence shown here is derived from an EMBL/GenBank/DDBJ whole genome shotgun (WGS) entry which is preliminary data.</text>
</comment>
<protein>
    <submittedName>
        <fullName evidence="2">Uncharacterized protein</fullName>
    </submittedName>
</protein>